<evidence type="ECO:0000313" key="4">
    <source>
        <dbReference type="EMBL" id="GAA0233746.1"/>
    </source>
</evidence>
<dbReference type="SUPFAM" id="SSF55781">
    <property type="entry name" value="GAF domain-like"/>
    <property type="match status" value="1"/>
</dbReference>
<dbReference type="Gene3D" id="1.10.10.10">
    <property type="entry name" value="Winged helix-like DNA-binding domain superfamily/Winged helix DNA-binding domain"/>
    <property type="match status" value="1"/>
</dbReference>
<evidence type="ECO:0000259" key="3">
    <source>
        <dbReference type="PROSITE" id="PS50921"/>
    </source>
</evidence>
<dbReference type="InterPro" id="IPR036388">
    <property type="entry name" value="WH-like_DNA-bd_sf"/>
</dbReference>
<evidence type="ECO:0000313" key="5">
    <source>
        <dbReference type="Proteomes" id="UP001500967"/>
    </source>
</evidence>
<dbReference type="InterPro" id="IPR003018">
    <property type="entry name" value="GAF"/>
</dbReference>
<dbReference type="InterPro" id="IPR005561">
    <property type="entry name" value="ANTAR"/>
</dbReference>
<protein>
    <submittedName>
        <fullName evidence="4">GAF and ANTAR domain-containing protein</fullName>
    </submittedName>
</protein>
<dbReference type="SMART" id="SM00065">
    <property type="entry name" value="GAF"/>
    <property type="match status" value="1"/>
</dbReference>
<dbReference type="Proteomes" id="UP001500967">
    <property type="component" value="Unassembled WGS sequence"/>
</dbReference>
<feature type="domain" description="ANTAR" evidence="3">
    <location>
        <begin position="161"/>
        <end position="222"/>
    </location>
</feature>
<keyword evidence="1" id="KW-0805">Transcription regulation</keyword>
<dbReference type="PROSITE" id="PS50921">
    <property type="entry name" value="ANTAR"/>
    <property type="match status" value="1"/>
</dbReference>
<proteinExistence type="predicted"/>
<evidence type="ECO:0000256" key="2">
    <source>
        <dbReference type="ARBA" id="ARBA00023163"/>
    </source>
</evidence>
<gene>
    <name evidence="4" type="ORF">GCM10009539_18830</name>
</gene>
<dbReference type="Pfam" id="PF03861">
    <property type="entry name" value="ANTAR"/>
    <property type="match status" value="1"/>
</dbReference>
<dbReference type="Gene3D" id="3.30.450.40">
    <property type="match status" value="1"/>
</dbReference>
<keyword evidence="2" id="KW-0804">Transcription</keyword>
<dbReference type="InterPro" id="IPR029016">
    <property type="entry name" value="GAF-like_dom_sf"/>
</dbReference>
<dbReference type="Pfam" id="PF13185">
    <property type="entry name" value="GAF_2"/>
    <property type="match status" value="1"/>
</dbReference>
<dbReference type="InterPro" id="IPR012074">
    <property type="entry name" value="GAF_ANTAR"/>
</dbReference>
<organism evidence="4 5">
    <name type="scientific">Cryptosporangium japonicum</name>
    <dbReference type="NCBI Taxonomy" id="80872"/>
    <lineage>
        <taxon>Bacteria</taxon>
        <taxon>Bacillati</taxon>
        <taxon>Actinomycetota</taxon>
        <taxon>Actinomycetes</taxon>
        <taxon>Cryptosporangiales</taxon>
        <taxon>Cryptosporangiaceae</taxon>
        <taxon>Cryptosporangium</taxon>
    </lineage>
</organism>
<comment type="caution">
    <text evidence="4">The sequence shown here is derived from an EMBL/GenBank/DDBJ whole genome shotgun (WGS) entry which is preliminary data.</text>
</comment>
<dbReference type="SMART" id="SM01012">
    <property type="entry name" value="ANTAR"/>
    <property type="match status" value="1"/>
</dbReference>
<evidence type="ECO:0000256" key="1">
    <source>
        <dbReference type="ARBA" id="ARBA00023015"/>
    </source>
</evidence>
<reference evidence="4 5" key="1">
    <citation type="journal article" date="2019" name="Int. J. Syst. Evol. Microbiol.">
        <title>The Global Catalogue of Microorganisms (GCM) 10K type strain sequencing project: providing services to taxonomists for standard genome sequencing and annotation.</title>
        <authorList>
            <consortium name="The Broad Institute Genomics Platform"/>
            <consortium name="The Broad Institute Genome Sequencing Center for Infectious Disease"/>
            <person name="Wu L."/>
            <person name="Ma J."/>
        </authorList>
    </citation>
    <scope>NUCLEOTIDE SEQUENCE [LARGE SCALE GENOMIC DNA]</scope>
    <source>
        <strain evidence="4 5">JCM 10425</strain>
    </source>
</reference>
<keyword evidence="5" id="KW-1185">Reference proteome</keyword>
<sequence>MVLDKMAELSRIVLADTPLEGVLLRVAEVTRDAVPGASDVSVTLLVNDRPTTAASTGERARDLDERQYRQGYGPCLEAARGGEVLVISDMGSERRWPAYTPQAAGCGVYSSLSSPLPVQRDVVGALNVYSTDKAAFDDDAVALVAVVADYAAIAVANAHAFTATTELAAGLRAAMESRAVIEQAKGVLMAEGRCSAEEAFAQLTRVSQHTNRKLRDVATAVVARAQRRA</sequence>
<dbReference type="EMBL" id="BAAAGX010000007">
    <property type="protein sequence ID" value="GAA0233746.1"/>
    <property type="molecule type" value="Genomic_DNA"/>
</dbReference>
<name>A0ABN0TYY0_9ACTN</name>
<dbReference type="RefSeq" id="WP_344648356.1">
    <property type="nucleotide sequence ID" value="NZ_BAAAGX010000007.1"/>
</dbReference>
<accession>A0ABN0TYY0</accession>
<dbReference type="PIRSF" id="PIRSF036625">
    <property type="entry name" value="GAF_ANTAR"/>
    <property type="match status" value="1"/>
</dbReference>